<gene>
    <name evidence="5" type="ORF">C2L65_45240</name>
</gene>
<feature type="region of interest" description="Disordered" evidence="3">
    <location>
        <begin position="289"/>
        <end position="318"/>
    </location>
</feature>
<evidence type="ECO:0000256" key="4">
    <source>
        <dbReference type="SAM" id="SignalP"/>
    </source>
</evidence>
<feature type="signal peptide" evidence="4">
    <location>
        <begin position="1"/>
        <end position="16"/>
    </location>
</feature>
<dbReference type="OrthoDB" id="9773431at2"/>
<dbReference type="Gene3D" id="2.60.40.2500">
    <property type="match status" value="1"/>
</dbReference>
<dbReference type="EMBL" id="CP026114">
    <property type="protein sequence ID" value="AUT66780.1"/>
    <property type="molecule type" value="Genomic_DNA"/>
</dbReference>
<organism evidence="5 6">
    <name type="scientific">Paraburkholderia terrae</name>
    <dbReference type="NCBI Taxonomy" id="311230"/>
    <lineage>
        <taxon>Bacteria</taxon>
        <taxon>Pseudomonadati</taxon>
        <taxon>Pseudomonadota</taxon>
        <taxon>Betaproteobacteria</taxon>
        <taxon>Burkholderiales</taxon>
        <taxon>Burkholderiaceae</taxon>
        <taxon>Paraburkholderia</taxon>
    </lineage>
</organism>
<dbReference type="CDD" id="cd06911">
    <property type="entry name" value="VirB9_CagX_TrbG"/>
    <property type="match status" value="1"/>
</dbReference>
<protein>
    <submittedName>
        <fullName evidence="5">Conjugal transfer protein TrbG</fullName>
    </submittedName>
</protein>
<name>A0A2I8F4Z0_9BURK</name>
<evidence type="ECO:0000313" key="5">
    <source>
        <dbReference type="EMBL" id="AUT66780.1"/>
    </source>
</evidence>
<dbReference type="RefSeq" id="WP_042309090.1">
    <property type="nucleotide sequence ID" value="NZ_CP026114.1"/>
</dbReference>
<dbReference type="InterPro" id="IPR033645">
    <property type="entry name" value="VirB9/CagX/TrbG_C"/>
</dbReference>
<evidence type="ECO:0000256" key="2">
    <source>
        <dbReference type="ARBA" id="ARBA00022729"/>
    </source>
</evidence>
<dbReference type="Proteomes" id="UP000243502">
    <property type="component" value="Chromosome 4"/>
</dbReference>
<sequence>MTVCPLDLLLTRPSVALVVFVATGTCAFALDTPRSCGADPHVQCASYDPDQVYRVATMPGRAVMIQFEPGEHIIDHGAGIGDAKAWHMAMNDSGALLKPGAMQPETNLVLVTNRRTYTISLADVSASQPATWVLRFDYPDTRAKASAAQLKRQQAVAEALGGAQARVPTPAAPAVTASASATTSPTAAVGAVVKTSASGGDMNMQYMMRGDRAIAPTALWDDGRFTYFKYATARDLPTIFTKLPDGGEATVNFHMEGDTVVAHEVSREFVIRYGQSVLGIRNDGYAPDGRYNASGSSLPGTARLSRERAGSGTARPGS</sequence>
<comment type="similarity">
    <text evidence="1">Belongs to the TrbG/VirB9 family.</text>
</comment>
<dbReference type="InterPro" id="IPR010258">
    <property type="entry name" value="Conjugal_tfr_TrbG/VirB9/CagX"/>
</dbReference>
<evidence type="ECO:0000313" key="6">
    <source>
        <dbReference type="Proteomes" id="UP000243502"/>
    </source>
</evidence>
<evidence type="ECO:0000256" key="1">
    <source>
        <dbReference type="ARBA" id="ARBA00006135"/>
    </source>
</evidence>
<dbReference type="InterPro" id="IPR038161">
    <property type="entry name" value="VirB9/CagX/TrbG_C_sf"/>
</dbReference>
<dbReference type="KEGG" id="pter:C2L65_45240"/>
<accession>A0A2I8F4Z0</accession>
<dbReference type="Pfam" id="PF03524">
    <property type="entry name" value="CagX"/>
    <property type="match status" value="1"/>
</dbReference>
<dbReference type="AlphaFoldDB" id="A0A2I8F4Z0"/>
<reference evidence="5 6" key="1">
    <citation type="submission" date="2018-01" db="EMBL/GenBank/DDBJ databases">
        <title>Species boundaries and ecological features among Paraburkholderia terrae DSMZ17804T, P. hospita DSMZ17164T and P. caribensis DSMZ13236T.</title>
        <authorList>
            <person name="Pratama A.A."/>
        </authorList>
    </citation>
    <scope>NUCLEOTIDE SEQUENCE [LARGE SCALE GENOMIC DNA]</scope>
    <source>
        <strain evidence="5 6">DSM 17804</strain>
    </source>
</reference>
<evidence type="ECO:0000256" key="3">
    <source>
        <dbReference type="SAM" id="MobiDB-lite"/>
    </source>
</evidence>
<proteinExistence type="inferred from homology"/>
<keyword evidence="2 4" id="KW-0732">Signal</keyword>
<feature type="chain" id="PRO_5014437826" evidence="4">
    <location>
        <begin position="17"/>
        <end position="318"/>
    </location>
</feature>